<dbReference type="AlphaFoldDB" id="A0A9K3EHX2"/>
<evidence type="ECO:0000256" key="2">
    <source>
        <dbReference type="SAM" id="MobiDB-lite"/>
    </source>
</evidence>
<keyword evidence="1" id="KW-0175">Coiled coil</keyword>
<proteinExistence type="predicted"/>
<gene>
    <name evidence="3" type="ORF">HanXRQr2_Chr13g0589851</name>
</gene>
<dbReference type="Proteomes" id="UP000215914">
    <property type="component" value="Unassembled WGS sequence"/>
</dbReference>
<evidence type="ECO:0000256" key="1">
    <source>
        <dbReference type="SAM" id="Coils"/>
    </source>
</evidence>
<reference evidence="3" key="1">
    <citation type="journal article" date="2017" name="Nature">
        <title>The sunflower genome provides insights into oil metabolism, flowering and Asterid evolution.</title>
        <authorList>
            <person name="Badouin H."/>
            <person name="Gouzy J."/>
            <person name="Grassa C.J."/>
            <person name="Murat F."/>
            <person name="Staton S.E."/>
            <person name="Cottret L."/>
            <person name="Lelandais-Briere C."/>
            <person name="Owens G.L."/>
            <person name="Carrere S."/>
            <person name="Mayjonade B."/>
            <person name="Legrand L."/>
            <person name="Gill N."/>
            <person name="Kane N.C."/>
            <person name="Bowers J.E."/>
            <person name="Hubner S."/>
            <person name="Bellec A."/>
            <person name="Berard A."/>
            <person name="Berges H."/>
            <person name="Blanchet N."/>
            <person name="Boniface M.C."/>
            <person name="Brunel D."/>
            <person name="Catrice O."/>
            <person name="Chaidir N."/>
            <person name="Claudel C."/>
            <person name="Donnadieu C."/>
            <person name="Faraut T."/>
            <person name="Fievet G."/>
            <person name="Helmstetter N."/>
            <person name="King M."/>
            <person name="Knapp S.J."/>
            <person name="Lai Z."/>
            <person name="Le Paslier M.C."/>
            <person name="Lippi Y."/>
            <person name="Lorenzon L."/>
            <person name="Mandel J.R."/>
            <person name="Marage G."/>
            <person name="Marchand G."/>
            <person name="Marquand E."/>
            <person name="Bret-Mestries E."/>
            <person name="Morien E."/>
            <person name="Nambeesan S."/>
            <person name="Nguyen T."/>
            <person name="Pegot-Espagnet P."/>
            <person name="Pouilly N."/>
            <person name="Raftis F."/>
            <person name="Sallet E."/>
            <person name="Schiex T."/>
            <person name="Thomas J."/>
            <person name="Vandecasteele C."/>
            <person name="Vares D."/>
            <person name="Vear F."/>
            <person name="Vautrin S."/>
            <person name="Crespi M."/>
            <person name="Mangin B."/>
            <person name="Burke J.M."/>
            <person name="Salse J."/>
            <person name="Munos S."/>
            <person name="Vincourt P."/>
            <person name="Rieseberg L.H."/>
            <person name="Langlade N.B."/>
        </authorList>
    </citation>
    <scope>NUCLEOTIDE SEQUENCE</scope>
    <source>
        <tissue evidence="3">Leaves</tissue>
    </source>
</reference>
<keyword evidence="4" id="KW-1185">Reference proteome</keyword>
<reference evidence="3" key="2">
    <citation type="submission" date="2020-06" db="EMBL/GenBank/DDBJ databases">
        <title>Helianthus annuus Genome sequencing and assembly Release 2.</title>
        <authorList>
            <person name="Gouzy J."/>
            <person name="Langlade N."/>
            <person name="Munos S."/>
        </authorList>
    </citation>
    <scope>NUCLEOTIDE SEQUENCE</scope>
    <source>
        <tissue evidence="3">Leaves</tissue>
    </source>
</reference>
<feature type="compositionally biased region" description="Basic and acidic residues" evidence="2">
    <location>
        <begin position="1"/>
        <end position="12"/>
    </location>
</feature>
<feature type="region of interest" description="Disordered" evidence="2">
    <location>
        <begin position="91"/>
        <end position="127"/>
    </location>
</feature>
<feature type="region of interest" description="Disordered" evidence="2">
    <location>
        <begin position="1"/>
        <end position="72"/>
    </location>
</feature>
<dbReference type="EMBL" id="MNCJ02000328">
    <property type="protein sequence ID" value="KAF5773553.1"/>
    <property type="molecule type" value="Genomic_DNA"/>
</dbReference>
<feature type="compositionally biased region" description="Basic and acidic residues" evidence="2">
    <location>
        <begin position="23"/>
        <end position="38"/>
    </location>
</feature>
<evidence type="ECO:0000313" key="4">
    <source>
        <dbReference type="Proteomes" id="UP000215914"/>
    </source>
</evidence>
<sequence length="417" mass="45877">MIESNRGTETRVSEGSVQARDSAAGEKDEGVSSGEKENSPGSLQVKSSSDGDEEDLESRLARKRKAVSPKQVPAPRGIWLRLWSASGQKAFPATKAASELPPNGGSSHAPIEIPTAPSSSRVRDKSSEVRVARIAPTFEISPHHATRTNKPSRFEGFASRSPLAPLFADALPAPYVPKCKITQSSVVGTPETAWDFLTHANEGLKNDLKTSQTVATELRCQVVDVERKLQEEKGAGAMLEKKDRAWAREMQALAEEKEELAAELKHQRELDSVSQKDLDMMYAEYGMTSDDNQRLAKEKHWLITEGFGVLLTVISQSEEFKSSVEQVYRAYRDVGYQEGLKDRYAYSAQVLGRKETPLYNSKAKKRLSKLEKEFGGKTPALLEKILERPMMSIDELKVLLTPAGPSSPKSLSGGDSQ</sequence>
<protein>
    <submittedName>
        <fullName evidence="3">Uncharacterized protein</fullName>
    </submittedName>
</protein>
<accession>A0A9K3EHX2</accession>
<organism evidence="3 4">
    <name type="scientific">Helianthus annuus</name>
    <name type="common">Common sunflower</name>
    <dbReference type="NCBI Taxonomy" id="4232"/>
    <lineage>
        <taxon>Eukaryota</taxon>
        <taxon>Viridiplantae</taxon>
        <taxon>Streptophyta</taxon>
        <taxon>Embryophyta</taxon>
        <taxon>Tracheophyta</taxon>
        <taxon>Spermatophyta</taxon>
        <taxon>Magnoliopsida</taxon>
        <taxon>eudicotyledons</taxon>
        <taxon>Gunneridae</taxon>
        <taxon>Pentapetalae</taxon>
        <taxon>asterids</taxon>
        <taxon>campanulids</taxon>
        <taxon>Asterales</taxon>
        <taxon>Asteraceae</taxon>
        <taxon>Asteroideae</taxon>
        <taxon>Heliantheae alliance</taxon>
        <taxon>Heliantheae</taxon>
        <taxon>Helianthus</taxon>
    </lineage>
</organism>
<feature type="coiled-coil region" evidence="1">
    <location>
        <begin position="215"/>
        <end position="270"/>
    </location>
</feature>
<comment type="caution">
    <text evidence="3">The sequence shown here is derived from an EMBL/GenBank/DDBJ whole genome shotgun (WGS) entry which is preliminary data.</text>
</comment>
<dbReference type="Gramene" id="mRNA:HanXRQr2_Chr13g0589851">
    <property type="protein sequence ID" value="mRNA:HanXRQr2_Chr13g0589851"/>
    <property type="gene ID" value="HanXRQr2_Chr13g0589851"/>
</dbReference>
<name>A0A9K3EHX2_HELAN</name>
<evidence type="ECO:0000313" key="3">
    <source>
        <dbReference type="EMBL" id="KAF5773553.1"/>
    </source>
</evidence>